<dbReference type="InterPro" id="IPR014922">
    <property type="entry name" value="YdhG-like"/>
</dbReference>
<dbReference type="EMBL" id="FNSN01000003">
    <property type="protein sequence ID" value="SEB60715.1"/>
    <property type="molecule type" value="Genomic_DNA"/>
</dbReference>
<gene>
    <name evidence="2" type="ORF">SAMN04489745_0754</name>
</gene>
<dbReference type="STRING" id="156980.SAMN04489745_0754"/>
<dbReference type="RefSeq" id="WP_254780449.1">
    <property type="nucleotide sequence ID" value="NZ_FNSN01000003.1"/>
</dbReference>
<dbReference type="Proteomes" id="UP000182652">
    <property type="component" value="Unassembled WGS sequence"/>
</dbReference>
<organism evidence="2 3">
    <name type="scientific">Arthrobacter woluwensis</name>
    <dbReference type="NCBI Taxonomy" id="156980"/>
    <lineage>
        <taxon>Bacteria</taxon>
        <taxon>Bacillati</taxon>
        <taxon>Actinomycetota</taxon>
        <taxon>Actinomycetes</taxon>
        <taxon>Micrococcales</taxon>
        <taxon>Micrococcaceae</taxon>
        <taxon>Arthrobacter</taxon>
    </lineage>
</organism>
<evidence type="ECO:0000313" key="3">
    <source>
        <dbReference type="Proteomes" id="UP000182652"/>
    </source>
</evidence>
<sequence>MLFSKKGDDAALAKLREAPAPYAELGERLHAIIRENAPSLEPVVRWGLPFYVRNGEDICYIKTGKDYLAFGFGESVNPAFQEGAAMHPIVWNITSLDADTEATLASLICTAAG</sequence>
<feature type="domain" description="YdhG-like" evidence="1">
    <location>
        <begin position="25"/>
        <end position="108"/>
    </location>
</feature>
<evidence type="ECO:0000259" key="1">
    <source>
        <dbReference type="Pfam" id="PF08818"/>
    </source>
</evidence>
<dbReference type="SUPFAM" id="SSF159888">
    <property type="entry name" value="YdhG-like"/>
    <property type="match status" value="1"/>
</dbReference>
<accession>A0A1H4KRH4</accession>
<protein>
    <recommendedName>
        <fullName evidence="1">YdhG-like domain-containing protein</fullName>
    </recommendedName>
</protein>
<name>A0A1H4KRH4_9MICC</name>
<dbReference type="Pfam" id="PF08818">
    <property type="entry name" value="DUF1801"/>
    <property type="match status" value="1"/>
</dbReference>
<evidence type="ECO:0000313" key="2">
    <source>
        <dbReference type="EMBL" id="SEB60715.1"/>
    </source>
</evidence>
<dbReference type="AlphaFoldDB" id="A0A1H4KRH4"/>
<proteinExistence type="predicted"/>
<keyword evidence="3" id="KW-1185">Reference proteome</keyword>
<reference evidence="2 3" key="1">
    <citation type="submission" date="2016-10" db="EMBL/GenBank/DDBJ databases">
        <authorList>
            <person name="de Groot N.N."/>
        </authorList>
    </citation>
    <scope>NUCLEOTIDE SEQUENCE [LARGE SCALE GENOMIC DNA]</scope>
    <source>
        <strain evidence="2 3">DSM 10495</strain>
    </source>
</reference>
<dbReference type="Gene3D" id="3.90.1150.200">
    <property type="match status" value="1"/>
</dbReference>